<protein>
    <submittedName>
        <fullName evidence="2">Putative ovule protein</fullName>
    </submittedName>
</protein>
<dbReference type="EMBL" id="GEDG01019238">
    <property type="protein sequence ID" value="JAP20107.1"/>
    <property type="molecule type" value="Transcribed_RNA"/>
</dbReference>
<keyword evidence="1" id="KW-1133">Transmembrane helix</keyword>
<organism evidence="2">
    <name type="scientific">Solanum chacoense</name>
    <name type="common">Chaco potato</name>
    <dbReference type="NCBI Taxonomy" id="4108"/>
    <lineage>
        <taxon>Eukaryota</taxon>
        <taxon>Viridiplantae</taxon>
        <taxon>Streptophyta</taxon>
        <taxon>Embryophyta</taxon>
        <taxon>Tracheophyta</taxon>
        <taxon>Spermatophyta</taxon>
        <taxon>Magnoliopsida</taxon>
        <taxon>eudicotyledons</taxon>
        <taxon>Gunneridae</taxon>
        <taxon>Pentapetalae</taxon>
        <taxon>asterids</taxon>
        <taxon>lamiids</taxon>
        <taxon>Solanales</taxon>
        <taxon>Solanaceae</taxon>
        <taxon>Solanoideae</taxon>
        <taxon>Solaneae</taxon>
        <taxon>Solanum</taxon>
    </lineage>
</organism>
<keyword evidence="1" id="KW-0812">Transmembrane</keyword>
<reference evidence="2" key="1">
    <citation type="submission" date="2015-12" db="EMBL/GenBank/DDBJ databases">
        <title>Gene expression during late stages of embryo sac development: a critical building block for successful pollen-pistil interactions.</title>
        <authorList>
            <person name="Liu Y."/>
            <person name="Joly V."/>
            <person name="Sabar M."/>
            <person name="Matton D.P."/>
        </authorList>
    </citation>
    <scope>NUCLEOTIDE SEQUENCE</scope>
</reference>
<name>A0A0V0HL16_SOLCH</name>
<keyword evidence="1" id="KW-0472">Membrane</keyword>
<feature type="transmembrane region" description="Helical" evidence="1">
    <location>
        <begin position="56"/>
        <end position="74"/>
    </location>
</feature>
<dbReference type="AlphaFoldDB" id="A0A0V0HL16"/>
<evidence type="ECO:0000256" key="1">
    <source>
        <dbReference type="SAM" id="Phobius"/>
    </source>
</evidence>
<sequence length="75" mass="8553">MNMSCIGICLEQCCNANRQLLVYTGDNINLFSERNYSSLKHALQDTKRYISRTQNVVIISLFILLICLGPSVHFN</sequence>
<accession>A0A0V0HL16</accession>
<proteinExistence type="predicted"/>
<evidence type="ECO:0000313" key="2">
    <source>
        <dbReference type="EMBL" id="JAP20107.1"/>
    </source>
</evidence>